<dbReference type="SMART" id="SM00229">
    <property type="entry name" value="RasGEFN"/>
    <property type="match status" value="1"/>
</dbReference>
<feature type="domain" description="N-terminal Ras-GEF" evidence="7">
    <location>
        <begin position="269"/>
        <end position="403"/>
    </location>
</feature>
<dbReference type="InterPro" id="IPR000595">
    <property type="entry name" value="cNMP-bd_dom"/>
</dbReference>
<dbReference type="PROSITE" id="PS50212">
    <property type="entry name" value="RASGEF_NTER"/>
    <property type="match status" value="1"/>
</dbReference>
<evidence type="ECO:0000259" key="5">
    <source>
        <dbReference type="PROSITE" id="PS50042"/>
    </source>
</evidence>
<evidence type="ECO:0000256" key="3">
    <source>
        <dbReference type="SAM" id="MobiDB-lite"/>
    </source>
</evidence>
<organism evidence="8 9">
    <name type="scientific">Serilophus lunatus</name>
    <name type="common">silver-breasted broadbill</name>
    <dbReference type="NCBI Taxonomy" id="239386"/>
    <lineage>
        <taxon>Eukaryota</taxon>
        <taxon>Metazoa</taxon>
        <taxon>Chordata</taxon>
        <taxon>Craniata</taxon>
        <taxon>Vertebrata</taxon>
        <taxon>Euteleostomi</taxon>
        <taxon>Archelosauria</taxon>
        <taxon>Archosauria</taxon>
        <taxon>Dinosauria</taxon>
        <taxon>Saurischia</taxon>
        <taxon>Theropoda</taxon>
        <taxon>Coelurosauria</taxon>
        <taxon>Aves</taxon>
        <taxon>Neognathae</taxon>
        <taxon>Neoaves</taxon>
        <taxon>Telluraves</taxon>
        <taxon>Australaves</taxon>
        <taxon>Passeriformes</taxon>
        <taxon>Eurylaimidae</taxon>
        <taxon>Serilophus</taxon>
    </lineage>
</organism>
<dbReference type="InterPro" id="IPR000651">
    <property type="entry name" value="Ras-like_Gua-exchang_fac_N"/>
</dbReference>
<dbReference type="InterPro" id="IPR036390">
    <property type="entry name" value="WH_DNA-bd_sf"/>
</dbReference>
<evidence type="ECO:0000259" key="7">
    <source>
        <dbReference type="PROSITE" id="PS50212"/>
    </source>
</evidence>
<dbReference type="CDD" id="cd00155">
    <property type="entry name" value="RasGEF"/>
    <property type="match status" value="1"/>
</dbReference>
<dbReference type="PANTHER" id="PTHR23113:SF24">
    <property type="entry name" value="RAP GUANINE NUCLEOTIDE EXCHANGE FACTOR 3"/>
    <property type="match status" value="1"/>
</dbReference>
<sequence length="796" mass="89447">QTPLLDTESLDYGHSITQASSEKIWRAGKLLFLHLTSTQPGLIRDHKHHLRHHRQCCSGKELVDWLLSAGLAGHTRCQAVGIGQVLLDGGVLTHVKQEWHFQDKETQFYRFAELELSPEPGAAPRDGDELLEALAFLAQLGPDALLSMALRKPPGQRTEDELELIFEELLHIKAVAHLSNAVKRELASVLMFESHERAGTVLFSQGDKGTSWYIIWKGSVNVVTHGKVGLSPPWDPPFWECLSPRVWDRDTGSVLTTPQSFPEVPALPTRYLVVAGTPEKILEHLLEFMRLDATLYDPVDTLLGDFLLTYTVFMPTSQLCRALLHHFRAEPLEGSEQEKASYSLLKRRKILRLVSQWVLLYGRLLQGDRGTTALLQNLADLASQDPRLGGLGQEQERRRPRGLENGDGSVSPQPKAQSSGNWLGSPEEAILDSSCALRAQDKVPYEIYRADHSCLVTVLPVNASVRDVLRALSPRLGHGREHILVRVNSAGDKVGLPPDAVGVFTALGLNERLFAVSVEELGSLVRAGGGTAREPGVGQPRSRGCASPDRLRWAVQVEMIHYIVGPQRFHEVTTANLERVMRRFNELQFWVATELCLCPDVARRAQLLRKFIKLAAHLKEQKNLNSFFAVMFGVNNTAVTRLARTWERLPHKIRKLHSALERMLDPSWNHRVYRLAVAKMSPPIIPFVPLLLKDMTFIHEGNRTLAENLINFEKMHMMAKTLRVLQRCRGHAHAPLSPLRNRSPHRPEDPKAVRISTCSEQSLSVRSPVSTWAYLQHLKAIDSQKELLRLSRDLES</sequence>
<dbReference type="Gene3D" id="1.10.10.10">
    <property type="entry name" value="Winged helix-like DNA-binding domain superfamily/Winged helix DNA-binding domain"/>
    <property type="match status" value="1"/>
</dbReference>
<feature type="domain" description="Cyclic nucleotide-binding" evidence="5">
    <location>
        <begin position="174"/>
        <end position="223"/>
    </location>
</feature>
<feature type="non-terminal residue" evidence="8">
    <location>
        <position position="796"/>
    </location>
</feature>
<dbReference type="Gene3D" id="1.10.8.1240">
    <property type="match status" value="1"/>
</dbReference>
<feature type="domain" description="DEP" evidence="6">
    <location>
        <begin position="55"/>
        <end position="113"/>
    </location>
</feature>
<dbReference type="InterPro" id="IPR008937">
    <property type="entry name" value="Ras-like_GEF"/>
</dbReference>
<feature type="region of interest" description="Disordered" evidence="3">
    <location>
        <begin position="386"/>
        <end position="423"/>
    </location>
</feature>
<dbReference type="InterPro" id="IPR029071">
    <property type="entry name" value="Ubiquitin-like_domsf"/>
</dbReference>
<dbReference type="InterPro" id="IPR001895">
    <property type="entry name" value="RASGEF_cat_dom"/>
</dbReference>
<dbReference type="CDD" id="cd04437">
    <property type="entry name" value="DEP_Epac"/>
    <property type="match status" value="1"/>
</dbReference>
<dbReference type="Gene3D" id="2.60.120.10">
    <property type="entry name" value="Jelly Rolls"/>
    <property type="match status" value="1"/>
</dbReference>
<dbReference type="CDD" id="cd06224">
    <property type="entry name" value="REM"/>
    <property type="match status" value="1"/>
</dbReference>
<dbReference type="Gene3D" id="1.10.840.10">
    <property type="entry name" value="Ras guanine-nucleotide exchange factors catalytic domain"/>
    <property type="match status" value="1"/>
</dbReference>
<dbReference type="EMBL" id="VXBA01000067">
    <property type="protein sequence ID" value="NXM65278.1"/>
    <property type="molecule type" value="Genomic_DNA"/>
</dbReference>
<evidence type="ECO:0000259" key="6">
    <source>
        <dbReference type="PROSITE" id="PS50186"/>
    </source>
</evidence>
<dbReference type="InterPro" id="IPR036964">
    <property type="entry name" value="RASGEF_cat_dom_sf"/>
</dbReference>
<keyword evidence="9" id="KW-1185">Reference proteome</keyword>
<evidence type="ECO:0000256" key="1">
    <source>
        <dbReference type="ARBA" id="ARBA00022658"/>
    </source>
</evidence>
<gene>
    <name evidence="8" type="primary">Rapgef3</name>
    <name evidence="8" type="ORF">SERLUN_R08703</name>
</gene>
<evidence type="ECO:0000313" key="8">
    <source>
        <dbReference type="EMBL" id="NXM65278.1"/>
    </source>
</evidence>
<dbReference type="SMART" id="SM00049">
    <property type="entry name" value="DEP"/>
    <property type="match status" value="1"/>
</dbReference>
<dbReference type="InterPro" id="IPR018490">
    <property type="entry name" value="cNMP-bd_dom_sf"/>
</dbReference>
<dbReference type="FunFam" id="1.10.8.1240:FF:000001">
    <property type="entry name" value="Rap guanine nucleotide exchange factor (GEF) 4"/>
    <property type="match status" value="1"/>
</dbReference>
<dbReference type="Pfam" id="PF00617">
    <property type="entry name" value="RasGEF"/>
    <property type="match status" value="1"/>
</dbReference>
<dbReference type="InterPro" id="IPR019804">
    <property type="entry name" value="Ras_G-nucl-exch_fac_CS"/>
</dbReference>
<name>A0A7L1CR10_9PASS</name>
<dbReference type="Pfam" id="PF00610">
    <property type="entry name" value="DEP"/>
    <property type="match status" value="1"/>
</dbReference>
<dbReference type="InterPro" id="IPR000591">
    <property type="entry name" value="DEP_dom"/>
</dbReference>
<dbReference type="SUPFAM" id="SSF48366">
    <property type="entry name" value="Ras GEF"/>
    <property type="match status" value="1"/>
</dbReference>
<evidence type="ECO:0000256" key="2">
    <source>
        <dbReference type="PROSITE-ProRule" id="PRU00168"/>
    </source>
</evidence>
<dbReference type="PROSITE" id="PS50042">
    <property type="entry name" value="CNMP_BINDING_3"/>
    <property type="match status" value="1"/>
</dbReference>
<dbReference type="GO" id="GO:0005085">
    <property type="term" value="F:guanyl-nucleotide exchange factor activity"/>
    <property type="evidence" value="ECO:0007669"/>
    <property type="project" value="UniProtKB-KW"/>
</dbReference>
<proteinExistence type="predicted"/>
<dbReference type="InterPro" id="IPR014710">
    <property type="entry name" value="RmlC-like_jellyroll"/>
</dbReference>
<dbReference type="InterPro" id="IPR023578">
    <property type="entry name" value="Ras_GEF_dom_sf"/>
</dbReference>
<keyword evidence="1 2" id="KW-0344">Guanine-nucleotide releasing factor</keyword>
<dbReference type="GO" id="GO:0005886">
    <property type="term" value="C:plasma membrane"/>
    <property type="evidence" value="ECO:0007669"/>
    <property type="project" value="TreeGrafter"/>
</dbReference>
<dbReference type="Gene3D" id="1.20.870.10">
    <property type="entry name" value="Son of sevenless (SoS) protein Chain: S domain 1"/>
    <property type="match status" value="1"/>
</dbReference>
<dbReference type="Proteomes" id="UP000553648">
    <property type="component" value="Unassembled WGS sequence"/>
</dbReference>
<dbReference type="SMART" id="SM00147">
    <property type="entry name" value="RasGEF"/>
    <property type="match status" value="1"/>
</dbReference>
<dbReference type="AlphaFoldDB" id="A0A7L1CR10"/>
<dbReference type="PROSITE" id="PS50186">
    <property type="entry name" value="DEP"/>
    <property type="match status" value="1"/>
</dbReference>
<evidence type="ECO:0000259" key="4">
    <source>
        <dbReference type="PROSITE" id="PS50009"/>
    </source>
</evidence>
<feature type="domain" description="Ras-GEF" evidence="4">
    <location>
        <begin position="538"/>
        <end position="762"/>
    </location>
</feature>
<dbReference type="GO" id="GO:0007265">
    <property type="term" value="P:Ras protein signal transduction"/>
    <property type="evidence" value="ECO:0007669"/>
    <property type="project" value="TreeGrafter"/>
</dbReference>
<protein>
    <submittedName>
        <fullName evidence="8">RPGF3 factor</fullName>
    </submittedName>
</protein>
<feature type="compositionally biased region" description="Basic and acidic residues" evidence="3">
    <location>
        <begin position="394"/>
        <end position="404"/>
    </location>
</feature>
<feature type="compositionally biased region" description="Polar residues" evidence="3">
    <location>
        <begin position="408"/>
        <end position="422"/>
    </location>
</feature>
<feature type="region of interest" description="Disordered" evidence="3">
    <location>
        <begin position="733"/>
        <end position="752"/>
    </location>
</feature>
<reference evidence="8 9" key="1">
    <citation type="submission" date="2019-09" db="EMBL/GenBank/DDBJ databases">
        <title>Bird 10,000 Genomes (B10K) Project - Family phase.</title>
        <authorList>
            <person name="Zhang G."/>
        </authorList>
    </citation>
    <scope>NUCLEOTIDE SEQUENCE [LARGE SCALE GENOMIC DNA]</scope>
    <source>
        <strain evidence="8">B10K-DU-002-03</strain>
        <tissue evidence="8">Muscle</tissue>
    </source>
</reference>
<dbReference type="PROSITE" id="PS00720">
    <property type="entry name" value="RASGEF"/>
    <property type="match status" value="1"/>
</dbReference>
<dbReference type="PROSITE" id="PS50009">
    <property type="entry name" value="RASGEF_CAT"/>
    <property type="match status" value="1"/>
</dbReference>
<dbReference type="SUPFAM" id="SSF51206">
    <property type="entry name" value="cAMP-binding domain-like"/>
    <property type="match status" value="1"/>
</dbReference>
<comment type="caution">
    <text evidence="8">The sequence shown here is derived from an EMBL/GenBank/DDBJ whole genome shotgun (WGS) entry which is preliminary data.</text>
</comment>
<dbReference type="SUPFAM" id="SSF54236">
    <property type="entry name" value="Ubiquitin-like"/>
    <property type="match status" value="1"/>
</dbReference>
<dbReference type="Pfam" id="PF00618">
    <property type="entry name" value="RasGEF_N"/>
    <property type="match status" value="1"/>
</dbReference>
<dbReference type="PANTHER" id="PTHR23113">
    <property type="entry name" value="GUANINE NUCLEOTIDE EXCHANGE FACTOR"/>
    <property type="match status" value="1"/>
</dbReference>
<dbReference type="InterPro" id="IPR036388">
    <property type="entry name" value="WH-like_DNA-bd_sf"/>
</dbReference>
<dbReference type="SUPFAM" id="SSF46785">
    <property type="entry name" value="Winged helix' DNA-binding domain"/>
    <property type="match status" value="1"/>
</dbReference>
<dbReference type="Gene3D" id="3.10.20.90">
    <property type="entry name" value="Phosphatidylinositol 3-kinase Catalytic Subunit, Chain A, domain 1"/>
    <property type="match status" value="1"/>
</dbReference>
<accession>A0A7L1CR10</accession>
<evidence type="ECO:0000313" key="9">
    <source>
        <dbReference type="Proteomes" id="UP000553648"/>
    </source>
</evidence>
<dbReference type="OrthoDB" id="21144at2759"/>
<feature type="non-terminal residue" evidence="8">
    <location>
        <position position="1"/>
    </location>
</feature>